<dbReference type="Gene3D" id="3.40.50.150">
    <property type="entry name" value="Vaccinia Virus protein VP39"/>
    <property type="match status" value="1"/>
</dbReference>
<evidence type="ECO:0000313" key="2">
    <source>
        <dbReference type="EMBL" id="RJL32522.1"/>
    </source>
</evidence>
<dbReference type="Pfam" id="PF08241">
    <property type="entry name" value="Methyltransf_11"/>
    <property type="match status" value="1"/>
</dbReference>
<evidence type="ECO:0000313" key="3">
    <source>
        <dbReference type="Proteomes" id="UP000265768"/>
    </source>
</evidence>
<keyword evidence="3" id="KW-1185">Reference proteome</keyword>
<dbReference type="InterPro" id="IPR029063">
    <property type="entry name" value="SAM-dependent_MTases_sf"/>
</dbReference>
<comment type="caution">
    <text evidence="2">The sequence shown here is derived from an EMBL/GenBank/DDBJ whole genome shotgun (WGS) entry which is preliminary data.</text>
</comment>
<dbReference type="RefSeq" id="WP_119926771.1">
    <property type="nucleotide sequence ID" value="NZ_QZEY01000004.1"/>
</dbReference>
<organism evidence="2 3">
    <name type="scientific">Bailinhaonella thermotolerans</name>
    <dbReference type="NCBI Taxonomy" id="1070861"/>
    <lineage>
        <taxon>Bacteria</taxon>
        <taxon>Bacillati</taxon>
        <taxon>Actinomycetota</taxon>
        <taxon>Actinomycetes</taxon>
        <taxon>Streptosporangiales</taxon>
        <taxon>Streptosporangiaceae</taxon>
        <taxon>Bailinhaonella</taxon>
    </lineage>
</organism>
<name>A0A3A4B515_9ACTN</name>
<dbReference type="InterPro" id="IPR052356">
    <property type="entry name" value="Thiol_S-MT"/>
</dbReference>
<feature type="domain" description="Methyltransferase type 11" evidence="1">
    <location>
        <begin position="41"/>
        <end position="134"/>
    </location>
</feature>
<sequence length="210" mass="22798">MSKARPLFARYYARFSPSMDEVGFAAHRRRLVDGLAGRVIEIGAGNGLNFAHYPPEVTEVLAAEPEPYLREVAERNASRAPVPVKVVDGTADRLPAGDGSFDAAVVSLVLCSVPDQGRALREAHRVLRPGGELRFVEHVRAATPGLRRVQRVLDATVWPLVNGGCHTSRDTLAAITAAGFRITDLNRYRFPDTRVPLPASPCVEGVAIRP</sequence>
<keyword evidence="2" id="KW-0489">Methyltransferase</keyword>
<dbReference type="AlphaFoldDB" id="A0A3A4B515"/>
<dbReference type="CDD" id="cd02440">
    <property type="entry name" value="AdoMet_MTases"/>
    <property type="match status" value="1"/>
</dbReference>
<reference evidence="2 3" key="1">
    <citation type="submission" date="2018-09" db="EMBL/GenBank/DDBJ databases">
        <title>YIM 75507 draft genome.</title>
        <authorList>
            <person name="Tang S."/>
            <person name="Feng Y."/>
        </authorList>
    </citation>
    <scope>NUCLEOTIDE SEQUENCE [LARGE SCALE GENOMIC DNA]</scope>
    <source>
        <strain evidence="2 3">YIM 75507</strain>
    </source>
</reference>
<gene>
    <name evidence="2" type="ORF">D5H75_13430</name>
</gene>
<dbReference type="PANTHER" id="PTHR45036">
    <property type="entry name" value="METHYLTRANSFERASE LIKE 7B"/>
    <property type="match status" value="1"/>
</dbReference>
<dbReference type="GO" id="GO:0008757">
    <property type="term" value="F:S-adenosylmethionine-dependent methyltransferase activity"/>
    <property type="evidence" value="ECO:0007669"/>
    <property type="project" value="InterPro"/>
</dbReference>
<dbReference type="GO" id="GO:0032259">
    <property type="term" value="P:methylation"/>
    <property type="evidence" value="ECO:0007669"/>
    <property type="project" value="UniProtKB-KW"/>
</dbReference>
<dbReference type="EMBL" id="QZEY01000004">
    <property type="protein sequence ID" value="RJL32522.1"/>
    <property type="molecule type" value="Genomic_DNA"/>
</dbReference>
<accession>A0A3A4B515</accession>
<protein>
    <submittedName>
        <fullName evidence="2">SAM-dependent methyltransferase</fullName>
    </submittedName>
</protein>
<dbReference type="InterPro" id="IPR013216">
    <property type="entry name" value="Methyltransf_11"/>
</dbReference>
<evidence type="ECO:0000259" key="1">
    <source>
        <dbReference type="Pfam" id="PF08241"/>
    </source>
</evidence>
<proteinExistence type="predicted"/>
<dbReference type="OrthoDB" id="65624at2"/>
<dbReference type="Proteomes" id="UP000265768">
    <property type="component" value="Unassembled WGS sequence"/>
</dbReference>
<keyword evidence="2" id="KW-0808">Transferase</keyword>
<dbReference type="PANTHER" id="PTHR45036:SF1">
    <property type="entry name" value="METHYLTRANSFERASE LIKE 7A"/>
    <property type="match status" value="1"/>
</dbReference>
<dbReference type="SUPFAM" id="SSF53335">
    <property type="entry name" value="S-adenosyl-L-methionine-dependent methyltransferases"/>
    <property type="match status" value="1"/>
</dbReference>